<organism evidence="1 2">
    <name type="scientific">Deinococcus roseus</name>
    <dbReference type="NCBI Taxonomy" id="392414"/>
    <lineage>
        <taxon>Bacteria</taxon>
        <taxon>Thermotogati</taxon>
        <taxon>Deinococcota</taxon>
        <taxon>Deinococci</taxon>
        <taxon>Deinococcales</taxon>
        <taxon>Deinococcaceae</taxon>
        <taxon>Deinococcus</taxon>
    </lineage>
</organism>
<sequence>MPSDVLTRHVKVLGVLAQQGLPVAETPVVVFGSAASLLLQALQHLPVRHQLVLLDLQDIYNCTLAVATAWGPALQMALPHLNMVYVNGSPKVLEALHLAFLTQMARNRQPCRVALAYTAEKTPMLLGDMPDHLWDVFYRMCVTSGGLTATLLGEVGVEAPSKKLTDLIQKYPQLVQREKHLLQHGAWGYRYTPVVQPDQMHDDKEF</sequence>
<proteinExistence type="predicted"/>
<keyword evidence="2" id="KW-1185">Reference proteome</keyword>
<name>A0ABQ2D5U8_9DEIO</name>
<dbReference type="EMBL" id="BMOD01000014">
    <property type="protein sequence ID" value="GGJ44641.1"/>
    <property type="molecule type" value="Genomic_DNA"/>
</dbReference>
<protein>
    <submittedName>
        <fullName evidence="1">Uncharacterized protein</fullName>
    </submittedName>
</protein>
<evidence type="ECO:0000313" key="2">
    <source>
        <dbReference type="Proteomes" id="UP000632222"/>
    </source>
</evidence>
<dbReference type="Proteomes" id="UP000632222">
    <property type="component" value="Unassembled WGS sequence"/>
</dbReference>
<reference evidence="2" key="1">
    <citation type="journal article" date="2019" name="Int. J. Syst. Evol. Microbiol.">
        <title>The Global Catalogue of Microorganisms (GCM) 10K type strain sequencing project: providing services to taxonomists for standard genome sequencing and annotation.</title>
        <authorList>
            <consortium name="The Broad Institute Genomics Platform"/>
            <consortium name="The Broad Institute Genome Sequencing Center for Infectious Disease"/>
            <person name="Wu L."/>
            <person name="Ma J."/>
        </authorList>
    </citation>
    <scope>NUCLEOTIDE SEQUENCE [LARGE SCALE GENOMIC DNA]</scope>
    <source>
        <strain evidence="2">JCM 14370</strain>
    </source>
</reference>
<comment type="caution">
    <text evidence="1">The sequence shown here is derived from an EMBL/GenBank/DDBJ whole genome shotgun (WGS) entry which is preliminary data.</text>
</comment>
<evidence type="ECO:0000313" key="1">
    <source>
        <dbReference type="EMBL" id="GGJ44641.1"/>
    </source>
</evidence>
<gene>
    <name evidence="1" type="ORF">GCM10008938_33520</name>
</gene>
<accession>A0ABQ2D5U8</accession>
<dbReference type="RefSeq" id="WP_189004449.1">
    <property type="nucleotide sequence ID" value="NZ_BMOD01000014.1"/>
</dbReference>